<evidence type="ECO:0000313" key="3">
    <source>
        <dbReference type="Proteomes" id="UP000187209"/>
    </source>
</evidence>
<dbReference type="Proteomes" id="UP000187209">
    <property type="component" value="Unassembled WGS sequence"/>
</dbReference>
<dbReference type="AlphaFoldDB" id="A0A1R2BTC9"/>
<feature type="compositionally biased region" description="Basic and acidic residues" evidence="1">
    <location>
        <begin position="189"/>
        <end position="208"/>
    </location>
</feature>
<proteinExistence type="predicted"/>
<name>A0A1R2BTC9_9CILI</name>
<comment type="caution">
    <text evidence="2">The sequence shown here is derived from an EMBL/GenBank/DDBJ whole genome shotgun (WGS) entry which is preliminary data.</text>
</comment>
<gene>
    <name evidence="2" type="ORF">SteCoe_19825</name>
</gene>
<dbReference type="EMBL" id="MPUH01000443">
    <property type="protein sequence ID" value="OMJ80004.1"/>
    <property type="molecule type" value="Genomic_DNA"/>
</dbReference>
<evidence type="ECO:0000256" key="1">
    <source>
        <dbReference type="SAM" id="MobiDB-lite"/>
    </source>
</evidence>
<dbReference type="OrthoDB" id="325636at2759"/>
<accession>A0A1R2BTC9</accession>
<evidence type="ECO:0000313" key="2">
    <source>
        <dbReference type="EMBL" id="OMJ80004.1"/>
    </source>
</evidence>
<feature type="region of interest" description="Disordered" evidence="1">
    <location>
        <begin position="166"/>
        <end position="215"/>
    </location>
</feature>
<reference evidence="2 3" key="1">
    <citation type="submission" date="2016-11" db="EMBL/GenBank/DDBJ databases">
        <title>The macronuclear genome of Stentor coeruleus: a giant cell with tiny introns.</title>
        <authorList>
            <person name="Slabodnick M."/>
            <person name="Ruby J.G."/>
            <person name="Reiff S.B."/>
            <person name="Swart E.C."/>
            <person name="Gosai S."/>
            <person name="Prabakaran S."/>
            <person name="Witkowska E."/>
            <person name="Larue G.E."/>
            <person name="Fisher S."/>
            <person name="Freeman R.M."/>
            <person name="Gunawardena J."/>
            <person name="Chu W."/>
            <person name="Stover N.A."/>
            <person name="Gregory B.D."/>
            <person name="Nowacki M."/>
            <person name="Derisi J."/>
            <person name="Roy S.W."/>
            <person name="Marshall W.F."/>
            <person name="Sood P."/>
        </authorList>
    </citation>
    <scope>NUCLEOTIDE SEQUENCE [LARGE SCALE GENOMIC DNA]</scope>
    <source>
        <strain evidence="2">WM001</strain>
    </source>
</reference>
<protein>
    <submittedName>
        <fullName evidence="2">Uncharacterized protein</fullName>
    </submittedName>
</protein>
<keyword evidence="3" id="KW-1185">Reference proteome</keyword>
<sequence length="215" mass="25176">MSVFSEFEEIDLEGDTFAINSLQSPASYNLRAKILKKKTQIPILNKTTSNPNTFEYNELLKQVNMNIKYKIDSNFVKTPSPRANARDTVQRLLFNYQLSENRKSFLRKQKEINELQSCTFSPLIYNARFSNNSDKVLKRNTKNKKQRIDEFGMNESVKDKIKIFREPSKTSPKQRKLLKNNNKQAQNHSSEHRKITNDKNSLYKDKTRPPIPKAK</sequence>
<organism evidence="2 3">
    <name type="scientific">Stentor coeruleus</name>
    <dbReference type="NCBI Taxonomy" id="5963"/>
    <lineage>
        <taxon>Eukaryota</taxon>
        <taxon>Sar</taxon>
        <taxon>Alveolata</taxon>
        <taxon>Ciliophora</taxon>
        <taxon>Postciliodesmatophora</taxon>
        <taxon>Heterotrichea</taxon>
        <taxon>Heterotrichida</taxon>
        <taxon>Stentoridae</taxon>
        <taxon>Stentor</taxon>
    </lineage>
</organism>